<evidence type="ECO:0000313" key="2">
    <source>
        <dbReference type="EMBL" id="QEE24595.1"/>
    </source>
</evidence>
<dbReference type="Pfam" id="PF04865">
    <property type="entry name" value="Baseplate_J"/>
    <property type="match status" value="1"/>
</dbReference>
<accession>A0A5B9E0X9</accession>
<dbReference type="AlphaFoldDB" id="A0A5B9E0X9"/>
<name>A0A5B9E0X9_9GAMM</name>
<protein>
    <recommendedName>
        <fullName evidence="1">Baseplate protein J-like barrel domain-containing protein</fullName>
    </recommendedName>
</protein>
<evidence type="ECO:0000259" key="1">
    <source>
        <dbReference type="Pfam" id="PF04865"/>
    </source>
</evidence>
<dbReference type="EMBL" id="CP042807">
    <property type="protein sequence ID" value="QEE24595.1"/>
    <property type="molecule type" value="Genomic_DNA"/>
</dbReference>
<proteinExistence type="predicted"/>
<feature type="domain" description="Baseplate protein J-like barrel" evidence="1">
    <location>
        <begin position="103"/>
        <end position="181"/>
    </location>
</feature>
<dbReference type="InterPro" id="IPR006949">
    <property type="entry name" value="Barrel_Baseplate_J-like"/>
</dbReference>
<organism evidence="2 3">
    <name type="scientific">Rhodanobacter glycinis</name>
    <dbReference type="NCBI Taxonomy" id="582702"/>
    <lineage>
        <taxon>Bacteria</taxon>
        <taxon>Pseudomonadati</taxon>
        <taxon>Pseudomonadota</taxon>
        <taxon>Gammaproteobacteria</taxon>
        <taxon>Lysobacterales</taxon>
        <taxon>Rhodanobacteraceae</taxon>
        <taxon>Rhodanobacter</taxon>
    </lineage>
</organism>
<dbReference type="Proteomes" id="UP000321807">
    <property type="component" value="Chromosome"/>
</dbReference>
<dbReference type="RefSeq" id="WP_147627185.1">
    <property type="nucleotide sequence ID" value="NZ_CP042807.1"/>
</dbReference>
<sequence length="392" mass="39519">MTITTTAPTVSAAGISAPTYADVLDYLQTQYRAIYGADIYLGADSQDGQFLAILAKAIDDANAVAIQVYNSFSPATAVGAALSSNVKINGIKRDVASYSTVDLTITGQAGTTIANGVAIDIAKNRWSLPASVTIPSGGSITVTATSQTPGAVQAAAGTVITIGTPTLGWQSVTNPTAAAPGAPVETDTQLRARQAVSTALPSQTVLDGIIGAIASLAGVTRYAAFENAAGTTDANGIPAHSISLVVEGGDVTSIAQEIALKKTPGTGTYGTTAQAVTDAYGNSTTINFYRPTDVPITIDVSLQSLSGYSGTIGDEVIAALVAHINALPIGAKVMLSRLYLPANLNGSADSASFEVTSLTIARDGGTPAAADLTLAFNEVATCNTSLVTLTVA</sequence>
<dbReference type="KEGG" id="rgl:CS053_08825"/>
<evidence type="ECO:0000313" key="3">
    <source>
        <dbReference type="Proteomes" id="UP000321807"/>
    </source>
</evidence>
<reference evidence="2 3" key="1">
    <citation type="submission" date="2019-08" db="EMBL/GenBank/DDBJ databases">
        <title>Complete genome sequence of Rhodanobacter glycinis strain T01E-68 isolated from tomato root.</title>
        <authorList>
            <person name="Weon H.-Y."/>
            <person name="Lee S.A."/>
        </authorList>
    </citation>
    <scope>NUCLEOTIDE SEQUENCE [LARGE SCALE GENOMIC DNA]</scope>
    <source>
        <strain evidence="2 3">T01E-68</strain>
    </source>
</reference>
<gene>
    <name evidence="2" type="ORF">CS053_08825</name>
</gene>